<protein>
    <submittedName>
        <fullName evidence="3">Alpha/beta fold hydrolase</fullName>
    </submittedName>
</protein>
<dbReference type="Pfam" id="PF00561">
    <property type="entry name" value="Abhydrolase_1"/>
    <property type="match status" value="1"/>
</dbReference>
<dbReference type="KEGG" id="erz:ER308_14220"/>
<keyword evidence="3" id="KW-0378">Hydrolase</keyword>
<keyword evidence="4" id="KW-1185">Reference proteome</keyword>
<dbReference type="AlphaFoldDB" id="A0A411YHK6"/>
<dbReference type="PANTHER" id="PTHR37946:SF1">
    <property type="entry name" value="SLL1969 PROTEIN"/>
    <property type="match status" value="1"/>
</dbReference>
<evidence type="ECO:0000313" key="4">
    <source>
        <dbReference type="Proteomes" id="UP000291469"/>
    </source>
</evidence>
<dbReference type="OrthoDB" id="8871309at2"/>
<dbReference type="EMBL" id="CP036402">
    <property type="protein sequence ID" value="QBI20599.1"/>
    <property type="molecule type" value="Genomic_DNA"/>
</dbReference>
<evidence type="ECO:0000259" key="2">
    <source>
        <dbReference type="Pfam" id="PF00561"/>
    </source>
</evidence>
<accession>A0A411YHK6</accession>
<dbReference type="SUPFAM" id="SSF53474">
    <property type="entry name" value="alpha/beta-Hydrolases"/>
    <property type="match status" value="1"/>
</dbReference>
<organism evidence="3 4">
    <name type="scientific">Egibacter rhizosphaerae</name>
    <dbReference type="NCBI Taxonomy" id="1670831"/>
    <lineage>
        <taxon>Bacteria</taxon>
        <taxon>Bacillati</taxon>
        <taxon>Actinomycetota</taxon>
        <taxon>Nitriliruptoria</taxon>
        <taxon>Egibacterales</taxon>
        <taxon>Egibacteraceae</taxon>
        <taxon>Egibacter</taxon>
    </lineage>
</organism>
<feature type="region of interest" description="Disordered" evidence="1">
    <location>
        <begin position="1"/>
        <end position="21"/>
    </location>
</feature>
<feature type="domain" description="AB hydrolase-1" evidence="2">
    <location>
        <begin position="102"/>
        <end position="199"/>
    </location>
</feature>
<dbReference type="Gene3D" id="3.40.50.1820">
    <property type="entry name" value="alpha/beta hydrolase"/>
    <property type="match status" value="1"/>
</dbReference>
<proteinExistence type="predicted"/>
<sequence length="313" mass="32828">MLGIPNPPEGSGPQVFGGGAVDHEAQPGAGELLCRQASSVARALLRPRSYAGLAREAVLTSFHLSTYPLGLLPGVTAGRAANSADAEEVGAGAPAGAAADMPVMLVHGYVHNRSAFLVMSRALRRAGFRTVQGLNYNPLVHDLDQIAALLDAEIARLRRRTGAPRVHLVGHSMGGIIARHYVQLLGGEDTVATCVTIGAPHRGSYSSYLGPGPAAAQLRPGSGYLRHLEETARPSQVRWIALWSDLDLMVVPAANARLVHPALQAENVRIRNTGHLSLLLSREVLRRVVGLLGEDPGGEPAQGVASLPATARG</sequence>
<feature type="compositionally biased region" description="Pro residues" evidence="1">
    <location>
        <begin position="1"/>
        <end position="10"/>
    </location>
</feature>
<evidence type="ECO:0000256" key="1">
    <source>
        <dbReference type="SAM" id="MobiDB-lite"/>
    </source>
</evidence>
<dbReference type="GO" id="GO:0016787">
    <property type="term" value="F:hydrolase activity"/>
    <property type="evidence" value="ECO:0007669"/>
    <property type="project" value="UniProtKB-KW"/>
</dbReference>
<dbReference type="InterPro" id="IPR029058">
    <property type="entry name" value="AB_hydrolase_fold"/>
</dbReference>
<dbReference type="PANTHER" id="PTHR37946">
    <property type="entry name" value="SLL1969 PROTEIN"/>
    <property type="match status" value="1"/>
</dbReference>
<dbReference type="Proteomes" id="UP000291469">
    <property type="component" value="Chromosome"/>
</dbReference>
<gene>
    <name evidence="3" type="ORF">ER308_14220</name>
</gene>
<reference evidence="3 4" key="1">
    <citation type="submission" date="2019-01" db="EMBL/GenBank/DDBJ databases">
        <title>Egibacter rhizosphaerae EGI 80759T.</title>
        <authorList>
            <person name="Chen D.-D."/>
            <person name="Tian Y."/>
            <person name="Jiao J.-Y."/>
            <person name="Zhang X.-T."/>
            <person name="Zhang Y.-G."/>
            <person name="Zhang Y."/>
            <person name="Xiao M."/>
            <person name="Shu W.-S."/>
            <person name="Li W.-J."/>
        </authorList>
    </citation>
    <scope>NUCLEOTIDE SEQUENCE [LARGE SCALE GENOMIC DNA]</scope>
    <source>
        <strain evidence="3 4">EGI 80759</strain>
    </source>
</reference>
<evidence type="ECO:0000313" key="3">
    <source>
        <dbReference type="EMBL" id="QBI20599.1"/>
    </source>
</evidence>
<dbReference type="InterPro" id="IPR000073">
    <property type="entry name" value="AB_hydrolase_1"/>
</dbReference>
<name>A0A411YHK6_9ACTN</name>